<dbReference type="Proteomes" id="UP000247409">
    <property type="component" value="Unassembled WGS sequence"/>
</dbReference>
<feature type="compositionally biased region" description="Low complexity" evidence="1">
    <location>
        <begin position="1"/>
        <end position="21"/>
    </location>
</feature>
<feature type="region of interest" description="Disordered" evidence="1">
    <location>
        <begin position="1"/>
        <end position="39"/>
    </location>
</feature>
<accession>A0A2V3IWB3</accession>
<keyword evidence="3" id="KW-1185">Reference proteome</keyword>
<evidence type="ECO:0000256" key="1">
    <source>
        <dbReference type="SAM" id="MobiDB-lite"/>
    </source>
</evidence>
<reference evidence="2 3" key="1">
    <citation type="journal article" date="2018" name="Mol. Biol. Evol.">
        <title>Analysis of the draft genome of the red seaweed Gracilariopsis chorda provides insights into genome size evolution in Rhodophyta.</title>
        <authorList>
            <person name="Lee J."/>
            <person name="Yang E.C."/>
            <person name="Graf L."/>
            <person name="Yang J.H."/>
            <person name="Qiu H."/>
            <person name="Zel Zion U."/>
            <person name="Chan C.X."/>
            <person name="Stephens T.G."/>
            <person name="Weber A.P.M."/>
            <person name="Boo G.H."/>
            <person name="Boo S.M."/>
            <person name="Kim K.M."/>
            <person name="Shin Y."/>
            <person name="Jung M."/>
            <person name="Lee S.J."/>
            <person name="Yim H.S."/>
            <person name="Lee J.H."/>
            <person name="Bhattacharya D."/>
            <person name="Yoon H.S."/>
        </authorList>
    </citation>
    <scope>NUCLEOTIDE SEQUENCE [LARGE SCALE GENOMIC DNA]</scope>
    <source>
        <strain evidence="2 3">SKKU-2015</strain>
        <tissue evidence="2">Whole body</tissue>
    </source>
</reference>
<dbReference type="AlphaFoldDB" id="A0A2V3IWB3"/>
<feature type="compositionally biased region" description="Low complexity" evidence="1">
    <location>
        <begin position="82"/>
        <end position="97"/>
    </location>
</feature>
<organism evidence="2 3">
    <name type="scientific">Gracilariopsis chorda</name>
    <dbReference type="NCBI Taxonomy" id="448386"/>
    <lineage>
        <taxon>Eukaryota</taxon>
        <taxon>Rhodophyta</taxon>
        <taxon>Florideophyceae</taxon>
        <taxon>Rhodymeniophycidae</taxon>
        <taxon>Gracilariales</taxon>
        <taxon>Gracilariaceae</taxon>
        <taxon>Gracilariopsis</taxon>
    </lineage>
</organism>
<dbReference type="EMBL" id="NBIV01000046">
    <property type="protein sequence ID" value="PXF46007.1"/>
    <property type="molecule type" value="Genomic_DNA"/>
</dbReference>
<gene>
    <name evidence="2" type="ORF">BWQ96_04182</name>
</gene>
<feature type="region of interest" description="Disordered" evidence="1">
    <location>
        <begin position="77"/>
        <end position="97"/>
    </location>
</feature>
<evidence type="ECO:0000313" key="2">
    <source>
        <dbReference type="EMBL" id="PXF46007.1"/>
    </source>
</evidence>
<dbReference type="OrthoDB" id="10436340at2759"/>
<comment type="caution">
    <text evidence="2">The sequence shown here is derived from an EMBL/GenBank/DDBJ whole genome shotgun (WGS) entry which is preliminary data.</text>
</comment>
<protein>
    <submittedName>
        <fullName evidence="2">Uncharacterized protein</fullName>
    </submittedName>
</protein>
<sequence length="97" mass="10212">MQALTRTAARSATPAIARARTPQQARALATEGPPVSWSQYRSGEKTLAEWVDANRHIVAGSMFAFYVGLAAWNLRPGKKKAAPAATPTDADATAASS</sequence>
<evidence type="ECO:0000313" key="3">
    <source>
        <dbReference type="Proteomes" id="UP000247409"/>
    </source>
</evidence>
<name>A0A2V3IWB3_9FLOR</name>
<proteinExistence type="predicted"/>